<dbReference type="Proteomes" id="UP000252355">
    <property type="component" value="Unassembled WGS sequence"/>
</dbReference>
<feature type="signal peptide" evidence="1">
    <location>
        <begin position="1"/>
        <end position="26"/>
    </location>
</feature>
<evidence type="ECO:0000313" key="3">
    <source>
        <dbReference type="Proteomes" id="UP000252355"/>
    </source>
</evidence>
<dbReference type="EMBL" id="QOQW01000011">
    <property type="protein sequence ID" value="RCK79599.1"/>
    <property type="molecule type" value="Genomic_DNA"/>
</dbReference>
<evidence type="ECO:0000256" key="1">
    <source>
        <dbReference type="SAM" id="SignalP"/>
    </source>
</evidence>
<name>A0A367ZPC5_9BACT</name>
<comment type="caution">
    <text evidence="2">The sequence shown here is derived from an EMBL/GenBank/DDBJ whole genome shotgun (WGS) entry which is preliminary data.</text>
</comment>
<reference evidence="2 3" key="1">
    <citation type="submission" date="2018-05" db="EMBL/GenBank/DDBJ databases">
        <title>A metagenomic window into the 2 km-deep terrestrial subsurface aquifer revealed taxonomically and functionally diverse microbial community comprising novel uncultured bacterial lineages.</title>
        <authorList>
            <person name="Kadnikov V.V."/>
            <person name="Mardanov A.V."/>
            <person name="Beletsky A.V."/>
            <person name="Banks D."/>
            <person name="Pimenov N.V."/>
            <person name="Frank Y.A."/>
            <person name="Karnachuk O.V."/>
            <person name="Ravin N.V."/>
        </authorList>
    </citation>
    <scope>NUCLEOTIDE SEQUENCE [LARGE SCALE GENOMIC DNA]</scope>
    <source>
        <strain evidence="2">BY5</strain>
    </source>
</reference>
<keyword evidence="1" id="KW-0732">Signal</keyword>
<sequence>MNRRHSIRILLLVAVLAMSSASVLVAGGRFEATTNGIFYVVRDEAGQVVQAVRPAYDPVTGTYYVRDDKQRVIAQQQLPPEAAMTQIKLVTPVEGAAHSVKTRDALGNVVPVLRELSASDPRYAQLRDYINNDPGLKRVVAMQVEARQAKIDALQRQVAEGTKDPQLAAWLTNDLRKPIYLEVGDSGPIYHDPRGFVLAERGANGQISYRDNSHANRLVIPPNSEAFNGGLNDSSAASVIAHELGHMIMDQTYETPNYPKTRYAGPHSKNSITDEGFAYSEGWAEAIETIANHDRLDSGSSWRLKSQKNIVENKYIFKNMGVIDGPNDGILKTGAQQLSTEGVNATLFYKMLTDHRIQTPYSKVLQVFEQTKPQTYRDFLKNYVEMFPEDRSYVIRQFLENTKYTTVDPSAAARYKALHDARMAVENAPDGATRARLEADYQARLAEYNQWKEQLYKQTVVDGQIDRAVGAGGEVAASAAGYSDETNRQYRQLKLSETLLRGKKALGVGLERAADSIKQSFSVKNMAMTAGTAIAMNVASQIFSGEKVSLKKAFQSVASLQFVGNVVGSTMGAAAGHVIAPLIQTFVPIPIVGAIAGSLLPTLTAIAGGQFGSHLGAGMSFKAALQALDPVAIAGQAVGSTVGAMLGAMIPIPVLGPMLGGIVGGIIGEKLFTGIARLFGYDKKKQPLPAAPPTVAMPTGAPPAAMIQTADRYVPPPAAPSSDAYAALRIPAADDCVPVDQMIPSVRALKEKYESLYAAYVQAMNAGDQATAKKILQEYIPLRDRYRRALSAYIKR</sequence>
<gene>
    <name evidence="2" type="ORF">OZSIB_4071</name>
</gene>
<evidence type="ECO:0000313" key="2">
    <source>
        <dbReference type="EMBL" id="RCK79599.1"/>
    </source>
</evidence>
<organism evidence="2 3">
    <name type="scientific">Candidatus Ozemobacter sibiricus</name>
    <dbReference type="NCBI Taxonomy" id="2268124"/>
    <lineage>
        <taxon>Bacteria</taxon>
        <taxon>Candidatus Ozemobacteria</taxon>
        <taxon>Candidatus Ozemobacterales</taxon>
        <taxon>Candidatus Ozemobacteraceae</taxon>
        <taxon>Candidatus Ozemobacter</taxon>
    </lineage>
</organism>
<accession>A0A367ZPC5</accession>
<proteinExistence type="predicted"/>
<dbReference type="AlphaFoldDB" id="A0A367ZPC5"/>
<protein>
    <submittedName>
        <fullName evidence="2">Lead, cadmium, zinc and mercury transporting ATPase</fullName>
    </submittedName>
</protein>
<feature type="chain" id="PRO_5016834161" evidence="1">
    <location>
        <begin position="27"/>
        <end position="796"/>
    </location>
</feature>